<name>A0A314UD69_PRUYE</name>
<reference evidence="1 2" key="1">
    <citation type="submission" date="2018-02" db="EMBL/GenBank/DDBJ databases">
        <title>Draft genome of wild Prunus yedoensis var. nudiflora.</title>
        <authorList>
            <person name="Baek S."/>
            <person name="Kim J.-H."/>
            <person name="Choi K."/>
            <person name="Kim G.-B."/>
            <person name="Cho A."/>
            <person name="Jang H."/>
            <person name="Shin C.-H."/>
            <person name="Yu H.-J."/>
            <person name="Mun J.-H."/>
        </authorList>
    </citation>
    <scope>NUCLEOTIDE SEQUENCE [LARGE SCALE GENOMIC DNA]</scope>
    <source>
        <strain evidence="2">cv. Jeju island</strain>
        <tissue evidence="1">Leaf</tissue>
    </source>
</reference>
<dbReference type="EMBL" id="PJQY01003679">
    <property type="protein sequence ID" value="PQM35423.1"/>
    <property type="molecule type" value="Genomic_DNA"/>
</dbReference>
<proteinExistence type="predicted"/>
<keyword evidence="2" id="KW-1185">Reference proteome</keyword>
<dbReference type="Proteomes" id="UP000250321">
    <property type="component" value="Unassembled WGS sequence"/>
</dbReference>
<protein>
    <submittedName>
        <fullName evidence="1">Uncharacterized protein</fullName>
    </submittedName>
</protein>
<comment type="caution">
    <text evidence="1">The sequence shown here is derived from an EMBL/GenBank/DDBJ whole genome shotgun (WGS) entry which is preliminary data.</text>
</comment>
<evidence type="ECO:0000313" key="2">
    <source>
        <dbReference type="Proteomes" id="UP000250321"/>
    </source>
</evidence>
<evidence type="ECO:0000313" key="1">
    <source>
        <dbReference type="EMBL" id="PQM35423.1"/>
    </source>
</evidence>
<accession>A0A314UD69</accession>
<gene>
    <name evidence="1" type="ORF">Pyn_32182</name>
</gene>
<sequence length="85" mass="9448">MNNVCGKDLFWPDMVPFNCDTPISADGDTQEEDNGGKDLCSPKMVPLEPYTSPLFKPGFTNLVGEDRDDILGQTVSMELFDVQFI</sequence>
<dbReference type="OrthoDB" id="10498900at2759"/>
<dbReference type="AlphaFoldDB" id="A0A314UD69"/>
<organism evidence="1 2">
    <name type="scientific">Prunus yedoensis var. nudiflora</name>
    <dbReference type="NCBI Taxonomy" id="2094558"/>
    <lineage>
        <taxon>Eukaryota</taxon>
        <taxon>Viridiplantae</taxon>
        <taxon>Streptophyta</taxon>
        <taxon>Embryophyta</taxon>
        <taxon>Tracheophyta</taxon>
        <taxon>Spermatophyta</taxon>
        <taxon>Magnoliopsida</taxon>
        <taxon>eudicotyledons</taxon>
        <taxon>Gunneridae</taxon>
        <taxon>Pentapetalae</taxon>
        <taxon>rosids</taxon>
        <taxon>fabids</taxon>
        <taxon>Rosales</taxon>
        <taxon>Rosaceae</taxon>
        <taxon>Amygdaloideae</taxon>
        <taxon>Amygdaleae</taxon>
        <taxon>Prunus</taxon>
    </lineage>
</organism>